<keyword evidence="1" id="KW-0472">Membrane</keyword>
<gene>
    <name evidence="2" type="ORF">EQG68_12095</name>
</gene>
<comment type="caution">
    <text evidence="2">The sequence shown here is derived from an EMBL/GenBank/DDBJ whole genome shotgun (WGS) entry which is preliminary data.</text>
</comment>
<keyword evidence="3" id="KW-1185">Reference proteome</keyword>
<dbReference type="Proteomes" id="UP000289734">
    <property type="component" value="Unassembled WGS sequence"/>
</dbReference>
<dbReference type="InterPro" id="IPR011990">
    <property type="entry name" value="TPR-like_helical_dom_sf"/>
</dbReference>
<dbReference type="OrthoDB" id="979271at2"/>
<organism evidence="2 3">
    <name type="scientific">Flavobacterium piscinae</name>
    <dbReference type="NCBI Taxonomy" id="2506424"/>
    <lineage>
        <taxon>Bacteria</taxon>
        <taxon>Pseudomonadati</taxon>
        <taxon>Bacteroidota</taxon>
        <taxon>Flavobacteriia</taxon>
        <taxon>Flavobacteriales</taxon>
        <taxon>Flavobacteriaceae</taxon>
        <taxon>Flavobacterium</taxon>
    </lineage>
</organism>
<evidence type="ECO:0000256" key="1">
    <source>
        <dbReference type="SAM" id="Phobius"/>
    </source>
</evidence>
<evidence type="ECO:0000313" key="2">
    <source>
        <dbReference type="EMBL" id="RXR30163.1"/>
    </source>
</evidence>
<accession>A0A4Q1KJX9</accession>
<dbReference type="Gene3D" id="1.25.40.10">
    <property type="entry name" value="Tetratricopeptide repeat domain"/>
    <property type="match status" value="1"/>
</dbReference>
<dbReference type="EMBL" id="SBKQ01000012">
    <property type="protein sequence ID" value="RXR30163.1"/>
    <property type="molecule type" value="Genomic_DNA"/>
</dbReference>
<dbReference type="SUPFAM" id="SSF48452">
    <property type="entry name" value="TPR-like"/>
    <property type="match status" value="1"/>
</dbReference>
<dbReference type="AlphaFoldDB" id="A0A4Q1KJX9"/>
<feature type="transmembrane region" description="Helical" evidence="1">
    <location>
        <begin position="74"/>
        <end position="91"/>
    </location>
</feature>
<evidence type="ECO:0000313" key="3">
    <source>
        <dbReference type="Proteomes" id="UP000289734"/>
    </source>
</evidence>
<evidence type="ECO:0008006" key="4">
    <source>
        <dbReference type="Google" id="ProtNLM"/>
    </source>
</evidence>
<protein>
    <recommendedName>
        <fullName evidence="4">Tetratricopeptide repeat protein</fullName>
    </recommendedName>
</protein>
<keyword evidence="1" id="KW-0812">Transmembrane</keyword>
<keyword evidence="1" id="KW-1133">Transmembrane helix</keyword>
<name>A0A4Q1KJX9_9FLAO</name>
<reference evidence="3" key="1">
    <citation type="submission" date="2019-01" db="EMBL/GenBank/DDBJ databases">
        <title>Cytophagaceae bacterium strain CAR-16.</title>
        <authorList>
            <person name="Chen W.-M."/>
        </authorList>
    </citation>
    <scope>NUCLEOTIDE SEQUENCE [LARGE SCALE GENOMIC DNA]</scope>
    <source>
        <strain evidence="3">ICH-30</strain>
    </source>
</reference>
<proteinExistence type="predicted"/>
<dbReference type="RefSeq" id="WP_129465148.1">
    <property type="nucleotide sequence ID" value="NZ_SBKQ01000012.1"/>
</dbReference>
<sequence>MNELIEKYFENTLSAEEKVTWEENLKNDPEFKKEVEFQLEIKNAVLLAERQKIKNEIKQFELENFKPVFQLRKYFPYAAIFVAFISLLFYFSNQNQSTQSLYAKYHDPYPNTEISNTRNAYQKNSTIEQAFMAYDLNDFKKANDQFDKILESSNEEYILFYKAICLMELNQHDQALKLFETTNWTANYLEKARWYQSLCYLKTNELKKAENTLEVLSNKQSFKKTEAEELLSELKKIKK</sequence>